<feature type="chain" id="PRO_5042081645" description="C-type lectin domain-containing protein" evidence="1">
    <location>
        <begin position="19"/>
        <end position="601"/>
    </location>
</feature>
<gene>
    <name evidence="3" type="ORF">Pmani_006402</name>
</gene>
<sequence length="601" mass="65940">MASLTILILLLAWNCGLSRQLEELVLARVGDDVVGGLYTCIRDPLELTYITVFIFNTTSGTMEVNCQEQLHWEVDENSEDIHCFPPCLNTLDFSHDQFSLLVTGRDPSDPGTAIAFTSVEVTFMNVTPSVSHRGGRVGLTEWQGRPGRSYQVQLWHDPEDTRQDTLEHRTLHPRAHSILAASGMEVNVLQNPRTKQPRVVTVVELSDLLTCSSDHCVYYFPDLSSTGRYTLEVLDVTESLVHSTRIQDHSLQPWEELTLGQVTITSGENPGSPKDVTVTLMGGLEGRGQSSVGEDRAGDYTALLINDLDHSQALESLPEDCLPLSDGCMVRGLEGLLDPDTGGSPSHLWLLLSSSSTASALAFVSDVQVGVEWAGSGSVLVRWSGVDGATQYSVRILPHDSTPATPILVDCGGRAGACEATFSDLTNGNYEAEVSYSSLVTSTDPSTTVTTSATVSFTVANATQVCHLPFTAVGNKCLMVETVATGTWYEMNNVCHQLGGRLAILDGDLVFYYLVQYIKELNLSNYFYWLGASDEEVLGEYKWLDGTLVKLGTPFWMYAEGIQWPKVSESYRCVLLHPGYYLYFTNGDCNVEFPAICEQLM</sequence>
<name>A0AAE1QBS5_9EUCA</name>
<keyword evidence="4" id="KW-1185">Reference proteome</keyword>
<organism evidence="3 4">
    <name type="scientific">Petrolisthes manimaculis</name>
    <dbReference type="NCBI Taxonomy" id="1843537"/>
    <lineage>
        <taxon>Eukaryota</taxon>
        <taxon>Metazoa</taxon>
        <taxon>Ecdysozoa</taxon>
        <taxon>Arthropoda</taxon>
        <taxon>Crustacea</taxon>
        <taxon>Multicrustacea</taxon>
        <taxon>Malacostraca</taxon>
        <taxon>Eumalacostraca</taxon>
        <taxon>Eucarida</taxon>
        <taxon>Decapoda</taxon>
        <taxon>Pleocyemata</taxon>
        <taxon>Anomura</taxon>
        <taxon>Galatheoidea</taxon>
        <taxon>Porcellanidae</taxon>
        <taxon>Petrolisthes</taxon>
    </lineage>
</organism>
<reference evidence="3" key="1">
    <citation type="submission" date="2023-11" db="EMBL/GenBank/DDBJ databases">
        <title>Genome assemblies of two species of porcelain crab, Petrolisthes cinctipes and Petrolisthes manimaculis (Anomura: Porcellanidae).</title>
        <authorList>
            <person name="Angst P."/>
        </authorList>
    </citation>
    <scope>NUCLEOTIDE SEQUENCE</scope>
    <source>
        <strain evidence="3">PB745_02</strain>
        <tissue evidence="3">Gill</tissue>
    </source>
</reference>
<protein>
    <recommendedName>
        <fullName evidence="2">C-type lectin domain-containing protein</fullName>
    </recommendedName>
</protein>
<dbReference type="InterPro" id="IPR016186">
    <property type="entry name" value="C-type_lectin-like/link_sf"/>
</dbReference>
<dbReference type="SUPFAM" id="SSF56436">
    <property type="entry name" value="C-type lectin-like"/>
    <property type="match status" value="1"/>
</dbReference>
<dbReference type="CDD" id="cd00037">
    <property type="entry name" value="CLECT"/>
    <property type="match status" value="1"/>
</dbReference>
<comment type="caution">
    <text evidence="3">The sequence shown here is derived from an EMBL/GenBank/DDBJ whole genome shotgun (WGS) entry which is preliminary data.</text>
</comment>
<dbReference type="EMBL" id="JAWZYT010000493">
    <property type="protein sequence ID" value="KAK4322858.1"/>
    <property type="molecule type" value="Genomic_DNA"/>
</dbReference>
<accession>A0AAE1QBS5</accession>
<evidence type="ECO:0000313" key="3">
    <source>
        <dbReference type="EMBL" id="KAK4322858.1"/>
    </source>
</evidence>
<evidence type="ECO:0000256" key="1">
    <source>
        <dbReference type="SAM" id="SignalP"/>
    </source>
</evidence>
<dbReference type="SMART" id="SM00034">
    <property type="entry name" value="CLECT"/>
    <property type="match status" value="1"/>
</dbReference>
<dbReference type="InterPro" id="IPR016187">
    <property type="entry name" value="CTDL_fold"/>
</dbReference>
<dbReference type="PROSITE" id="PS50041">
    <property type="entry name" value="C_TYPE_LECTIN_2"/>
    <property type="match status" value="1"/>
</dbReference>
<dbReference type="Pfam" id="PF00059">
    <property type="entry name" value="Lectin_C"/>
    <property type="match status" value="1"/>
</dbReference>
<feature type="signal peptide" evidence="1">
    <location>
        <begin position="1"/>
        <end position="18"/>
    </location>
</feature>
<evidence type="ECO:0000259" key="2">
    <source>
        <dbReference type="PROSITE" id="PS50041"/>
    </source>
</evidence>
<proteinExistence type="predicted"/>
<dbReference type="AlphaFoldDB" id="A0AAE1QBS5"/>
<dbReference type="Proteomes" id="UP001292094">
    <property type="component" value="Unassembled WGS sequence"/>
</dbReference>
<dbReference type="InterPro" id="IPR001304">
    <property type="entry name" value="C-type_lectin-like"/>
</dbReference>
<evidence type="ECO:0000313" key="4">
    <source>
        <dbReference type="Proteomes" id="UP001292094"/>
    </source>
</evidence>
<keyword evidence="1" id="KW-0732">Signal</keyword>
<feature type="domain" description="C-type lectin" evidence="2">
    <location>
        <begin position="473"/>
        <end position="598"/>
    </location>
</feature>
<dbReference type="Gene3D" id="3.10.100.10">
    <property type="entry name" value="Mannose-Binding Protein A, subunit A"/>
    <property type="match status" value="1"/>
</dbReference>